<dbReference type="Gene3D" id="1.20.120.330">
    <property type="entry name" value="Nucleotidyltransferases domain 2"/>
    <property type="match status" value="1"/>
</dbReference>
<dbReference type="AlphaFoldDB" id="A0A136KG10"/>
<sequence>MQNPLQPLRQKSSRSRFQVWFKQARFDLQAAHMSFDHGYYEWAVYQAEQSVEKAIKAVLVHAGWKPPRVHKLQVLMGLANEANDEFKNTKFSFRHLESFTFISRYPFLLPNRNDTPHEIIKKADAKKALGQAQEFVDKIATILKHDVVLPQKPLHPMSEMYLKDRVSERIDKIKEELVREFNPEAVILFGSFAKNLEPAEPSTIDILVVADCEESFVDRIVRARKATKGGLPVVEPLVYTKEEFETMLSGAEDSFIESALQEGKVLYEKTPGAITI</sequence>
<dbReference type="Pfam" id="PF05168">
    <property type="entry name" value="HEPN"/>
    <property type="match status" value="1"/>
</dbReference>
<feature type="domain" description="HEPN" evidence="1">
    <location>
        <begin position="21"/>
        <end position="135"/>
    </location>
</feature>
<dbReference type="Pfam" id="PF18765">
    <property type="entry name" value="Polbeta"/>
    <property type="match status" value="1"/>
</dbReference>
<reference evidence="2 3" key="1">
    <citation type="submission" date="2015-02" db="EMBL/GenBank/DDBJ databases">
        <title>Improved understanding of the partial-nitritation anammox process through 23 genomes representing the majority of the microbial community.</title>
        <authorList>
            <person name="Speth D.R."/>
            <person name="In T Zandt M."/>
            <person name="Guerrero Cruz S."/>
            <person name="Jetten M.S."/>
            <person name="Dutilh B.E."/>
        </authorList>
    </citation>
    <scope>NUCLEOTIDE SEQUENCE [LARGE SCALE GENOMIC DNA]</scope>
    <source>
        <strain evidence="2">OLB21</strain>
    </source>
</reference>
<dbReference type="CDD" id="cd05403">
    <property type="entry name" value="NT_KNTase_like"/>
    <property type="match status" value="1"/>
</dbReference>
<organism evidence="2 3">
    <name type="scientific">candidate division WS6 bacterium OLB21</name>
    <dbReference type="NCBI Taxonomy" id="1617427"/>
    <lineage>
        <taxon>Bacteria</taxon>
        <taxon>Candidatus Dojkabacteria</taxon>
    </lineage>
</organism>
<dbReference type="GO" id="GO:0016779">
    <property type="term" value="F:nucleotidyltransferase activity"/>
    <property type="evidence" value="ECO:0007669"/>
    <property type="project" value="InterPro"/>
</dbReference>
<comment type="caution">
    <text evidence="2">The sequence shown here is derived from an EMBL/GenBank/DDBJ whole genome shotgun (WGS) entry which is preliminary data.</text>
</comment>
<evidence type="ECO:0000313" key="3">
    <source>
        <dbReference type="Proteomes" id="UP000070449"/>
    </source>
</evidence>
<protein>
    <submittedName>
        <fullName evidence="2">HEPN domain protein</fullName>
    </submittedName>
</protein>
<accession>A0A136KG10</accession>
<dbReference type="InterPro" id="IPR007842">
    <property type="entry name" value="HEPN_dom"/>
</dbReference>
<proteinExistence type="predicted"/>
<dbReference type="InterPro" id="IPR043519">
    <property type="entry name" value="NT_sf"/>
</dbReference>
<evidence type="ECO:0000259" key="1">
    <source>
        <dbReference type="PROSITE" id="PS50910"/>
    </source>
</evidence>
<dbReference type="SUPFAM" id="SSF81593">
    <property type="entry name" value="Nucleotidyltransferase substrate binding subunit/domain"/>
    <property type="match status" value="1"/>
</dbReference>
<dbReference type="PROSITE" id="PS50910">
    <property type="entry name" value="HEPN"/>
    <property type="match status" value="1"/>
</dbReference>
<dbReference type="InterPro" id="IPR041633">
    <property type="entry name" value="Polbeta"/>
</dbReference>
<name>A0A136KG10_9BACT</name>
<dbReference type="SMART" id="SM00748">
    <property type="entry name" value="HEPN"/>
    <property type="match status" value="1"/>
</dbReference>
<dbReference type="STRING" id="1617427.UZ20_WS6002000868"/>
<dbReference type="Gene3D" id="3.30.460.10">
    <property type="entry name" value="Beta Polymerase, domain 2"/>
    <property type="match status" value="1"/>
</dbReference>
<evidence type="ECO:0000313" key="2">
    <source>
        <dbReference type="EMBL" id="KXK08339.1"/>
    </source>
</evidence>
<dbReference type="EMBL" id="JYPD01000025">
    <property type="protein sequence ID" value="KXK08339.1"/>
    <property type="molecule type" value="Genomic_DNA"/>
</dbReference>
<dbReference type="SUPFAM" id="SSF81301">
    <property type="entry name" value="Nucleotidyltransferase"/>
    <property type="match status" value="1"/>
</dbReference>
<dbReference type="Proteomes" id="UP000070449">
    <property type="component" value="Unassembled WGS sequence"/>
</dbReference>
<gene>
    <name evidence="2" type="ORF">UZ20_WS6002000868</name>
</gene>